<gene>
    <name evidence="2" type="ORF">BDV30DRAFT_135643</name>
</gene>
<evidence type="ECO:0000256" key="1">
    <source>
        <dbReference type="SAM" id="Phobius"/>
    </source>
</evidence>
<evidence type="ECO:0000313" key="3">
    <source>
        <dbReference type="Proteomes" id="UP000326289"/>
    </source>
</evidence>
<sequence length="65" mass="7414">MSRFCSLNFHGEGILYCACKGDRCLWKAKNRRRIKKATRPIILRCIGSCIVASFLSLLSVLLIRI</sequence>
<keyword evidence="3" id="KW-1185">Reference proteome</keyword>
<reference evidence="2 3" key="1">
    <citation type="submission" date="2019-04" db="EMBL/GenBank/DDBJ databases">
        <title>Fungal friends and foes A comparative genomics study of 23 Aspergillus species from section Flavi.</title>
        <authorList>
            <consortium name="DOE Joint Genome Institute"/>
            <person name="Kjaerbolling I."/>
            <person name="Vesth T.C."/>
            <person name="Frisvad J.C."/>
            <person name="Nybo J.L."/>
            <person name="Theobald S."/>
            <person name="Kildgaard S."/>
            <person name="Petersen T.I."/>
            <person name="Kuo A."/>
            <person name="Sato A."/>
            <person name="Lyhne E.K."/>
            <person name="Kogle M.E."/>
            <person name="Wiebenga A."/>
            <person name="Kun R.S."/>
            <person name="Lubbers R.J."/>
            <person name="Makela M.R."/>
            <person name="Barry K."/>
            <person name="Chovatia M."/>
            <person name="Clum A."/>
            <person name="Daum C."/>
            <person name="Haridas S."/>
            <person name="He G."/>
            <person name="LaButti K."/>
            <person name="Lipzen A."/>
            <person name="Mondo S."/>
            <person name="Pangilinan J."/>
            <person name="Riley R."/>
            <person name="Salamov A."/>
            <person name="Simmons B.A."/>
            <person name="Magnuson J.K."/>
            <person name="Henrissat B."/>
            <person name="Mortensen U.H."/>
            <person name="Larsen T.O."/>
            <person name="De vries R.P."/>
            <person name="Grigoriev I.V."/>
            <person name="Machida M."/>
            <person name="Baker S.E."/>
            <person name="Andersen M.R."/>
        </authorList>
    </citation>
    <scope>NUCLEOTIDE SEQUENCE [LARGE SCALE GENOMIC DNA]</scope>
    <source>
        <strain evidence="2 3">CBS 117635</strain>
    </source>
</reference>
<keyword evidence="1" id="KW-0472">Membrane</keyword>
<dbReference type="Proteomes" id="UP000326289">
    <property type="component" value="Unassembled WGS sequence"/>
</dbReference>
<protein>
    <submittedName>
        <fullName evidence="2">Uncharacterized protein</fullName>
    </submittedName>
</protein>
<proteinExistence type="predicted"/>
<feature type="transmembrane region" description="Helical" evidence="1">
    <location>
        <begin position="41"/>
        <end position="63"/>
    </location>
</feature>
<dbReference type="AlphaFoldDB" id="A0A5N6J000"/>
<organism evidence="2 3">
    <name type="scientific">Aspergillus minisclerotigenes</name>
    <dbReference type="NCBI Taxonomy" id="656917"/>
    <lineage>
        <taxon>Eukaryota</taxon>
        <taxon>Fungi</taxon>
        <taxon>Dikarya</taxon>
        <taxon>Ascomycota</taxon>
        <taxon>Pezizomycotina</taxon>
        <taxon>Eurotiomycetes</taxon>
        <taxon>Eurotiomycetidae</taxon>
        <taxon>Eurotiales</taxon>
        <taxon>Aspergillaceae</taxon>
        <taxon>Aspergillus</taxon>
        <taxon>Aspergillus subgen. Circumdati</taxon>
    </lineage>
</organism>
<name>A0A5N6J000_9EURO</name>
<keyword evidence="1" id="KW-0812">Transmembrane</keyword>
<dbReference type="EMBL" id="ML732810">
    <property type="protein sequence ID" value="KAB8271968.1"/>
    <property type="molecule type" value="Genomic_DNA"/>
</dbReference>
<evidence type="ECO:0000313" key="2">
    <source>
        <dbReference type="EMBL" id="KAB8271968.1"/>
    </source>
</evidence>
<keyword evidence="1" id="KW-1133">Transmembrane helix</keyword>
<accession>A0A5N6J000</accession>